<dbReference type="EMBL" id="FODN01000002">
    <property type="protein sequence ID" value="SEN97582.1"/>
    <property type="molecule type" value="Genomic_DNA"/>
</dbReference>
<evidence type="ECO:0000259" key="13">
    <source>
        <dbReference type="PROSITE" id="PS50109"/>
    </source>
</evidence>
<dbReference type="InterPro" id="IPR001789">
    <property type="entry name" value="Sig_transdc_resp-reg_receiver"/>
</dbReference>
<keyword evidence="7" id="KW-0067">ATP-binding</keyword>
<evidence type="ECO:0000256" key="11">
    <source>
        <dbReference type="PROSITE-ProRule" id="PRU00169"/>
    </source>
</evidence>
<evidence type="ECO:0000313" key="17">
    <source>
        <dbReference type="Proteomes" id="UP000198657"/>
    </source>
</evidence>
<evidence type="ECO:0000259" key="15">
    <source>
        <dbReference type="PROSITE" id="PS50112"/>
    </source>
</evidence>
<gene>
    <name evidence="16" type="ORF">SAMN04487942_1405</name>
</gene>
<comment type="catalytic activity">
    <reaction evidence="1">
        <text>ATP + protein L-histidine = ADP + protein N-phospho-L-histidine.</text>
        <dbReference type="EC" id="2.7.13.3"/>
    </reaction>
</comment>
<dbReference type="CDD" id="cd00082">
    <property type="entry name" value="HisKA"/>
    <property type="match status" value="1"/>
</dbReference>
<dbReference type="PRINTS" id="PR00344">
    <property type="entry name" value="BCTRLSENSOR"/>
</dbReference>
<dbReference type="InterPro" id="IPR003661">
    <property type="entry name" value="HisK_dim/P_dom"/>
</dbReference>
<keyword evidence="4" id="KW-0808">Transferase</keyword>
<evidence type="ECO:0000256" key="1">
    <source>
        <dbReference type="ARBA" id="ARBA00000085"/>
    </source>
</evidence>
<dbReference type="SMART" id="SM00091">
    <property type="entry name" value="PAS"/>
    <property type="match status" value="2"/>
</dbReference>
<dbReference type="EC" id="2.7.13.3" evidence="2"/>
<dbReference type="InterPro" id="IPR011006">
    <property type="entry name" value="CheY-like_superfamily"/>
</dbReference>
<dbReference type="Pfam" id="PF00512">
    <property type="entry name" value="HisKA"/>
    <property type="match status" value="1"/>
</dbReference>
<dbReference type="FunFam" id="3.30.565.10:FF:000010">
    <property type="entry name" value="Sensor histidine kinase RcsC"/>
    <property type="match status" value="1"/>
</dbReference>
<feature type="domain" description="PAS" evidence="15">
    <location>
        <begin position="191"/>
        <end position="267"/>
    </location>
</feature>
<evidence type="ECO:0000256" key="3">
    <source>
        <dbReference type="ARBA" id="ARBA00022553"/>
    </source>
</evidence>
<keyword evidence="6" id="KW-0418">Kinase</keyword>
<dbReference type="Gene3D" id="3.30.565.10">
    <property type="entry name" value="Histidine kinase-like ATPase, C-terminal domain"/>
    <property type="match status" value="1"/>
</dbReference>
<reference evidence="17" key="1">
    <citation type="submission" date="2016-10" db="EMBL/GenBank/DDBJ databases">
        <authorList>
            <person name="Varghese N."/>
            <person name="Submissions S."/>
        </authorList>
    </citation>
    <scope>NUCLEOTIDE SEQUENCE [LARGE SCALE GENOMIC DNA]</scope>
    <source>
        <strain evidence="17">CGMCC 1.8704</strain>
    </source>
</reference>
<dbReference type="AlphaFoldDB" id="A0A1H8KXC6"/>
<sequence length="722" mass="82360">MKNIENKAEARIILRQKAEELLQKKQSIADSKLSEVETLKLIHELEVHQIELEMQKEELMLAKEQAEIATQKYTELYDFAPAGYFTLTNSGKVVELNLAGSQLLRKQRSNLVNSQFGFFISNDTKSIFNNFLDNVFTKDVKECCEVKLFLEDGFLMNAYLTGILSERKDQALITLVDITELKVTELALRQSEEQYRELLNNLDVGIILHDKDSKVIFSNLKASKLIGLSKEKIMEKQAYNPVWKFVNEDYKPLPLESYPVNQIINNKKGLKNFIIGIKKPDITSIKWLLLNGFPVLNNDLEISEVVISFIEITKLKKLEIELTKAKEQAESANKAKSSFLTNMSHEIRTPLNGIIGFTDLLMKTNLDENQTEYMNTVNESATILIEIINNILDFSKIESGKLELNIEEINIFELSHHVIEIFKYHADLNNVNLILNIDQNVPHYVFADSIRLKQILVNLIGNALKFTRVGSVTLDISCDFKSGDENTCYFNFSVSDTGIGIKEQNQEKIFHSFIQEDSSITRKFGGTGLGLAISNQLLALMDSKLELNSKYGHGSKFFFTIELEKSDHYNVPDEEENFSVAENDLISSKDLADKKILVVEDNKINMLLVRTLLKSILPGSTIFEASDGKKAIKMYKKQKLDLILMDIQMPHKNGYETTAEIKHLKKYNKIPIIALTAGIMLGEKEKCLESGMDDYVSKPIVRCKLEEVLYKWLKKESQNENN</sequence>
<keyword evidence="12" id="KW-0175">Coiled coil</keyword>
<feature type="domain" description="Response regulatory" evidence="14">
    <location>
        <begin position="595"/>
        <end position="713"/>
    </location>
</feature>
<evidence type="ECO:0000313" key="16">
    <source>
        <dbReference type="EMBL" id="SEN97582.1"/>
    </source>
</evidence>
<feature type="domain" description="Histidine kinase" evidence="13">
    <location>
        <begin position="342"/>
        <end position="565"/>
    </location>
</feature>
<dbReference type="GO" id="GO:0000155">
    <property type="term" value="F:phosphorelay sensor kinase activity"/>
    <property type="evidence" value="ECO:0007669"/>
    <property type="project" value="InterPro"/>
</dbReference>
<dbReference type="InterPro" id="IPR035965">
    <property type="entry name" value="PAS-like_dom_sf"/>
</dbReference>
<dbReference type="Gene3D" id="3.40.50.2300">
    <property type="match status" value="1"/>
</dbReference>
<dbReference type="CDD" id="cd16922">
    <property type="entry name" value="HATPase_EvgS-ArcB-TorS-like"/>
    <property type="match status" value="1"/>
</dbReference>
<evidence type="ECO:0000256" key="7">
    <source>
        <dbReference type="ARBA" id="ARBA00022840"/>
    </source>
</evidence>
<evidence type="ECO:0000256" key="2">
    <source>
        <dbReference type="ARBA" id="ARBA00012438"/>
    </source>
</evidence>
<dbReference type="SUPFAM" id="SSF47384">
    <property type="entry name" value="Homodimeric domain of signal transducing histidine kinase"/>
    <property type="match status" value="1"/>
</dbReference>
<evidence type="ECO:0000256" key="8">
    <source>
        <dbReference type="ARBA" id="ARBA00023012"/>
    </source>
</evidence>
<dbReference type="SMART" id="SM00388">
    <property type="entry name" value="HisKA"/>
    <property type="match status" value="1"/>
</dbReference>
<keyword evidence="3 11" id="KW-0597">Phosphoprotein</keyword>
<dbReference type="Gene3D" id="3.30.450.20">
    <property type="entry name" value="PAS domain"/>
    <property type="match status" value="2"/>
</dbReference>
<dbReference type="PANTHER" id="PTHR45339">
    <property type="entry name" value="HYBRID SIGNAL TRANSDUCTION HISTIDINE KINASE J"/>
    <property type="match status" value="1"/>
</dbReference>
<dbReference type="RefSeq" id="WP_091168192.1">
    <property type="nucleotide sequence ID" value="NZ_CBCSFM010000002.1"/>
</dbReference>
<dbReference type="SMART" id="SM00387">
    <property type="entry name" value="HATPase_c"/>
    <property type="match status" value="1"/>
</dbReference>
<keyword evidence="17" id="KW-1185">Reference proteome</keyword>
<dbReference type="InterPro" id="IPR003594">
    <property type="entry name" value="HATPase_dom"/>
</dbReference>
<accession>A0A1H8KXC6</accession>
<dbReference type="CDD" id="cd17546">
    <property type="entry name" value="REC_hyHK_CKI1_RcsC-like"/>
    <property type="match status" value="1"/>
</dbReference>
<dbReference type="Pfam" id="PF13188">
    <property type="entry name" value="PAS_8"/>
    <property type="match status" value="1"/>
</dbReference>
<feature type="modified residue" description="4-aspartylphosphate" evidence="11">
    <location>
        <position position="646"/>
    </location>
</feature>
<dbReference type="FunFam" id="1.10.287.130:FF:000002">
    <property type="entry name" value="Two-component osmosensing histidine kinase"/>
    <property type="match status" value="1"/>
</dbReference>
<dbReference type="InterPro" id="IPR036097">
    <property type="entry name" value="HisK_dim/P_sf"/>
</dbReference>
<name>A0A1H8KXC6_9FLAO</name>
<keyword evidence="8" id="KW-0902">Two-component regulatory system</keyword>
<dbReference type="SUPFAM" id="SSF55874">
    <property type="entry name" value="ATPase domain of HSP90 chaperone/DNA topoisomerase II/histidine kinase"/>
    <property type="match status" value="1"/>
</dbReference>
<dbReference type="Pfam" id="PF00072">
    <property type="entry name" value="Response_reg"/>
    <property type="match status" value="1"/>
</dbReference>
<evidence type="ECO:0000256" key="9">
    <source>
        <dbReference type="ARBA" id="ARBA00064003"/>
    </source>
</evidence>
<keyword evidence="5" id="KW-0547">Nucleotide-binding</keyword>
<evidence type="ECO:0000259" key="14">
    <source>
        <dbReference type="PROSITE" id="PS50110"/>
    </source>
</evidence>
<evidence type="ECO:0000256" key="10">
    <source>
        <dbReference type="ARBA" id="ARBA00068150"/>
    </source>
</evidence>
<evidence type="ECO:0000256" key="6">
    <source>
        <dbReference type="ARBA" id="ARBA00022777"/>
    </source>
</evidence>
<dbReference type="SMART" id="SM00448">
    <property type="entry name" value="REC"/>
    <property type="match status" value="1"/>
</dbReference>
<dbReference type="GO" id="GO:0005524">
    <property type="term" value="F:ATP binding"/>
    <property type="evidence" value="ECO:0007669"/>
    <property type="project" value="UniProtKB-KW"/>
</dbReference>
<dbReference type="PROSITE" id="PS50112">
    <property type="entry name" value="PAS"/>
    <property type="match status" value="1"/>
</dbReference>
<dbReference type="SUPFAM" id="SSF52172">
    <property type="entry name" value="CheY-like"/>
    <property type="match status" value="1"/>
</dbReference>
<evidence type="ECO:0000256" key="5">
    <source>
        <dbReference type="ARBA" id="ARBA00022741"/>
    </source>
</evidence>
<evidence type="ECO:0000256" key="12">
    <source>
        <dbReference type="SAM" id="Coils"/>
    </source>
</evidence>
<dbReference type="SUPFAM" id="SSF55785">
    <property type="entry name" value="PYP-like sensor domain (PAS domain)"/>
    <property type="match status" value="2"/>
</dbReference>
<dbReference type="Gene3D" id="1.10.287.130">
    <property type="match status" value="1"/>
</dbReference>
<organism evidence="16 17">
    <name type="scientific">Flavobacterium sinopsychrotolerans</name>
    <dbReference type="NCBI Taxonomy" id="604089"/>
    <lineage>
        <taxon>Bacteria</taxon>
        <taxon>Pseudomonadati</taxon>
        <taxon>Bacteroidota</taxon>
        <taxon>Flavobacteriia</taxon>
        <taxon>Flavobacteriales</taxon>
        <taxon>Flavobacteriaceae</taxon>
        <taxon>Flavobacterium</taxon>
    </lineage>
</organism>
<dbReference type="Pfam" id="PF02518">
    <property type="entry name" value="HATPase_c"/>
    <property type="match status" value="1"/>
</dbReference>
<dbReference type="PROSITE" id="PS50109">
    <property type="entry name" value="HIS_KIN"/>
    <property type="match status" value="1"/>
</dbReference>
<evidence type="ECO:0000256" key="4">
    <source>
        <dbReference type="ARBA" id="ARBA00022679"/>
    </source>
</evidence>
<dbReference type="PANTHER" id="PTHR45339:SF1">
    <property type="entry name" value="HYBRID SIGNAL TRANSDUCTION HISTIDINE KINASE J"/>
    <property type="match status" value="1"/>
</dbReference>
<feature type="coiled-coil region" evidence="12">
    <location>
        <begin position="4"/>
        <end position="72"/>
    </location>
</feature>
<dbReference type="CDD" id="cd00130">
    <property type="entry name" value="PAS"/>
    <property type="match status" value="1"/>
</dbReference>
<dbReference type="Proteomes" id="UP000198657">
    <property type="component" value="Unassembled WGS sequence"/>
</dbReference>
<dbReference type="OrthoDB" id="9811889at2"/>
<dbReference type="STRING" id="604089.SAMN04487942_1405"/>
<dbReference type="PROSITE" id="PS50110">
    <property type="entry name" value="RESPONSE_REGULATORY"/>
    <property type="match status" value="1"/>
</dbReference>
<dbReference type="InterPro" id="IPR005467">
    <property type="entry name" value="His_kinase_dom"/>
</dbReference>
<dbReference type="Pfam" id="PF13426">
    <property type="entry name" value="PAS_9"/>
    <property type="match status" value="1"/>
</dbReference>
<proteinExistence type="predicted"/>
<dbReference type="NCBIfam" id="TIGR00229">
    <property type="entry name" value="sensory_box"/>
    <property type="match status" value="1"/>
</dbReference>
<dbReference type="InterPro" id="IPR000014">
    <property type="entry name" value="PAS"/>
</dbReference>
<protein>
    <recommendedName>
        <fullName evidence="10">Sensory/regulatory protein RpfC</fullName>
        <ecNumber evidence="2">2.7.13.3</ecNumber>
    </recommendedName>
</protein>
<dbReference type="InterPro" id="IPR036890">
    <property type="entry name" value="HATPase_C_sf"/>
</dbReference>
<dbReference type="InterPro" id="IPR004358">
    <property type="entry name" value="Sig_transdc_His_kin-like_C"/>
</dbReference>
<comment type="subunit">
    <text evidence="9">At low DSF concentrations, interacts with RpfF.</text>
</comment>